<protein>
    <submittedName>
        <fullName evidence="1">Uncharacterized protein</fullName>
    </submittedName>
</protein>
<dbReference type="OrthoDB" id="6379362at2759"/>
<dbReference type="EMBL" id="CP045895">
    <property type="protein sequence ID" value="QQP48577.1"/>
    <property type="molecule type" value="Genomic_DNA"/>
</dbReference>
<evidence type="ECO:0000313" key="1">
    <source>
        <dbReference type="EMBL" id="QQP48577.1"/>
    </source>
</evidence>
<sequence length="91" mass="10460">KVNPQIQLLKCVCHSIQLCVSRAVETLPRNLEYLVAHSYSWFSHSAVRRREYAKVYGLINPGETPLMLVQMSSTRWLSIHDCCARILSQSQ</sequence>
<organism evidence="1 2">
    <name type="scientific">Caligus rogercresseyi</name>
    <name type="common">Sea louse</name>
    <dbReference type="NCBI Taxonomy" id="217165"/>
    <lineage>
        <taxon>Eukaryota</taxon>
        <taxon>Metazoa</taxon>
        <taxon>Ecdysozoa</taxon>
        <taxon>Arthropoda</taxon>
        <taxon>Crustacea</taxon>
        <taxon>Multicrustacea</taxon>
        <taxon>Hexanauplia</taxon>
        <taxon>Copepoda</taxon>
        <taxon>Siphonostomatoida</taxon>
        <taxon>Caligidae</taxon>
        <taxon>Caligus</taxon>
    </lineage>
</organism>
<dbReference type="PANTHER" id="PTHR37162">
    <property type="entry name" value="HAT FAMILY DIMERISATION DOMAINCONTAINING PROTEIN-RELATED"/>
    <property type="match status" value="1"/>
</dbReference>
<evidence type="ECO:0000313" key="2">
    <source>
        <dbReference type="Proteomes" id="UP000595437"/>
    </source>
</evidence>
<dbReference type="Proteomes" id="UP000595437">
    <property type="component" value="Chromosome 6"/>
</dbReference>
<dbReference type="PANTHER" id="PTHR37162:SF1">
    <property type="entry name" value="BED-TYPE DOMAIN-CONTAINING PROTEIN"/>
    <property type="match status" value="1"/>
</dbReference>
<accession>A0A7T8HER0</accession>
<gene>
    <name evidence="1" type="ORF">FKW44_008940</name>
</gene>
<keyword evidence="2" id="KW-1185">Reference proteome</keyword>
<reference evidence="2" key="1">
    <citation type="submission" date="2021-01" db="EMBL/GenBank/DDBJ databases">
        <title>Caligus Genome Assembly.</title>
        <authorList>
            <person name="Gallardo-Escarate C."/>
        </authorList>
    </citation>
    <scope>NUCLEOTIDE SEQUENCE [LARGE SCALE GENOMIC DNA]</scope>
</reference>
<feature type="non-terminal residue" evidence="1">
    <location>
        <position position="1"/>
    </location>
</feature>
<proteinExistence type="predicted"/>
<dbReference type="AlphaFoldDB" id="A0A7T8HER0"/>
<name>A0A7T8HER0_CALRO</name>